<accession>A0A0H4T2I7</accession>
<keyword evidence="5" id="KW-0699">rRNA-binding</keyword>
<reference evidence="7" key="1">
    <citation type="journal article" date="2015" name="ISME J.">
        <title>Aquifer environment selects for microbial species cohorts in sediment and groundwater.</title>
        <authorList>
            <person name="Hug L.A."/>
            <person name="Thomas B.C."/>
            <person name="Brown C.T."/>
            <person name="Frischkorn K.R."/>
            <person name="Williams K.H."/>
            <person name="Tringe S.G."/>
            <person name="Banfield J.F."/>
        </authorList>
    </citation>
    <scope>NUCLEOTIDE SEQUENCE</scope>
</reference>
<dbReference type="InterPro" id="IPR002136">
    <property type="entry name" value="Ribosomal_uL4"/>
</dbReference>
<keyword evidence="5" id="KW-0694">RNA-binding</keyword>
<sequence>MEAKIYNQKGEDQGKLKLPESIFGLSWNADLVHQVMTSLASNKRASTASVKGRGEVRGGGRKPWKQKGTGRARHGSSRSPIWVGGGRTHGPSPEKNYYKKINKKMMAKALFTILSKKFKINNILFVDKISLPEAKTAKAAEIKIALSKISGFDKLARTGKGNYALIALPEKSDTVLKSFRNIQSVYIQDIRNINPLEVLSYKYLIMVDPAKCIKFLETKGK</sequence>
<comment type="subunit">
    <text evidence="5">Part of the 50S ribosomal subunit.</text>
</comment>
<evidence type="ECO:0000256" key="3">
    <source>
        <dbReference type="ARBA" id="ARBA00023274"/>
    </source>
</evidence>
<dbReference type="InterPro" id="IPR023574">
    <property type="entry name" value="Ribosomal_uL4_dom_sf"/>
</dbReference>
<dbReference type="GO" id="GO:0003735">
    <property type="term" value="F:structural constituent of ribosome"/>
    <property type="evidence" value="ECO:0007669"/>
    <property type="project" value="InterPro"/>
</dbReference>
<evidence type="ECO:0000256" key="4">
    <source>
        <dbReference type="ARBA" id="ARBA00035244"/>
    </source>
</evidence>
<evidence type="ECO:0000256" key="1">
    <source>
        <dbReference type="ARBA" id="ARBA00010528"/>
    </source>
</evidence>
<dbReference type="Pfam" id="PF00573">
    <property type="entry name" value="Ribosomal_L4"/>
    <property type="match status" value="1"/>
</dbReference>
<dbReference type="AlphaFoldDB" id="A0A0H4T2I7"/>
<feature type="region of interest" description="Disordered" evidence="6">
    <location>
        <begin position="44"/>
        <end position="93"/>
    </location>
</feature>
<evidence type="ECO:0000256" key="6">
    <source>
        <dbReference type="SAM" id="MobiDB-lite"/>
    </source>
</evidence>
<dbReference type="Gene3D" id="3.40.1370.10">
    <property type="match status" value="1"/>
</dbReference>
<comment type="function">
    <text evidence="5">One of the primary rRNA binding proteins, this protein initially binds near the 5'-end of the 23S rRNA. It is important during the early stages of 50S assembly. It makes multiple contacts with different domains of the 23S rRNA in the assembled 50S subunit and ribosome.</text>
</comment>
<dbReference type="NCBIfam" id="TIGR03953">
    <property type="entry name" value="rplD_bact"/>
    <property type="match status" value="1"/>
</dbReference>
<dbReference type="SUPFAM" id="SSF52166">
    <property type="entry name" value="Ribosomal protein L4"/>
    <property type="match status" value="1"/>
</dbReference>
<evidence type="ECO:0000256" key="5">
    <source>
        <dbReference type="HAMAP-Rule" id="MF_01328"/>
    </source>
</evidence>
<keyword evidence="2 5" id="KW-0689">Ribosomal protein</keyword>
<dbReference type="GO" id="GO:0005840">
    <property type="term" value="C:ribosome"/>
    <property type="evidence" value="ECO:0007669"/>
    <property type="project" value="UniProtKB-KW"/>
</dbReference>
<keyword evidence="3 5" id="KW-0687">Ribonucleoprotein</keyword>
<comment type="similarity">
    <text evidence="1 5">Belongs to the universal ribosomal protein uL4 family.</text>
</comment>
<protein>
    <recommendedName>
        <fullName evidence="4 5">Large ribosomal subunit protein uL4</fullName>
    </recommendedName>
</protein>
<organism evidence="7">
    <name type="scientific">uncultured Parcubacteria bacterium Rifle_16ft_4_minimus_2958</name>
    <dbReference type="NCBI Taxonomy" id="1665137"/>
    <lineage>
        <taxon>Bacteria</taxon>
        <taxon>Candidatus Parcubacteria</taxon>
        <taxon>environmental samples</taxon>
    </lineage>
</organism>
<dbReference type="HAMAP" id="MF_01328_B">
    <property type="entry name" value="Ribosomal_uL4_B"/>
    <property type="match status" value="1"/>
</dbReference>
<dbReference type="GO" id="GO:1990904">
    <property type="term" value="C:ribonucleoprotein complex"/>
    <property type="evidence" value="ECO:0007669"/>
    <property type="project" value="UniProtKB-KW"/>
</dbReference>
<gene>
    <name evidence="5" type="primary">rplD</name>
</gene>
<proteinExistence type="inferred from homology"/>
<dbReference type="EMBL" id="KT006981">
    <property type="protein sequence ID" value="AKQ01856.1"/>
    <property type="molecule type" value="Genomic_DNA"/>
</dbReference>
<dbReference type="PANTHER" id="PTHR10746">
    <property type="entry name" value="50S RIBOSOMAL PROTEIN L4"/>
    <property type="match status" value="1"/>
</dbReference>
<feature type="compositionally biased region" description="Basic residues" evidence="6">
    <location>
        <begin position="59"/>
        <end position="76"/>
    </location>
</feature>
<dbReference type="GO" id="GO:0006412">
    <property type="term" value="P:translation"/>
    <property type="evidence" value="ECO:0007669"/>
    <property type="project" value="UniProtKB-UniRule"/>
</dbReference>
<evidence type="ECO:0000313" key="7">
    <source>
        <dbReference type="EMBL" id="AKQ01856.1"/>
    </source>
</evidence>
<evidence type="ECO:0000256" key="2">
    <source>
        <dbReference type="ARBA" id="ARBA00022980"/>
    </source>
</evidence>
<dbReference type="PANTHER" id="PTHR10746:SF6">
    <property type="entry name" value="LARGE RIBOSOMAL SUBUNIT PROTEIN UL4M"/>
    <property type="match status" value="1"/>
</dbReference>
<dbReference type="InterPro" id="IPR013005">
    <property type="entry name" value="Ribosomal_uL4-like"/>
</dbReference>
<name>A0A0H4T2I7_9BACT</name>
<comment type="function">
    <text evidence="5">Forms part of the polypeptide exit tunnel.</text>
</comment>
<dbReference type="GO" id="GO:0019843">
    <property type="term" value="F:rRNA binding"/>
    <property type="evidence" value="ECO:0007669"/>
    <property type="project" value="UniProtKB-UniRule"/>
</dbReference>